<dbReference type="Pfam" id="PF01930">
    <property type="entry name" value="Cas_Cas4"/>
    <property type="match status" value="1"/>
</dbReference>
<evidence type="ECO:0000256" key="6">
    <source>
        <dbReference type="ARBA" id="ARBA00022723"/>
    </source>
</evidence>
<evidence type="ECO:0000313" key="16">
    <source>
        <dbReference type="EMBL" id="RFA98398.1"/>
    </source>
</evidence>
<dbReference type="EMBL" id="NMUF01000017">
    <property type="protein sequence ID" value="RFA98398.1"/>
    <property type="molecule type" value="Genomic_DNA"/>
</dbReference>
<protein>
    <recommendedName>
        <fullName evidence="4 13">CRISPR-associated exonuclease Cas4</fullName>
        <ecNumber evidence="3 13">3.1.12.1</ecNumber>
    </recommendedName>
</protein>
<dbReference type="GO" id="GO:0051607">
    <property type="term" value="P:defense response to virus"/>
    <property type="evidence" value="ECO:0007669"/>
    <property type="project" value="UniProtKB-KW"/>
</dbReference>
<dbReference type="EC" id="3.1.12.1" evidence="3 13"/>
<dbReference type="InterPro" id="IPR011604">
    <property type="entry name" value="PDDEXK-like_dom_sf"/>
</dbReference>
<dbReference type="PANTHER" id="PTHR36531">
    <property type="entry name" value="CRISPR-ASSOCIATED EXONUCLEASE CAS4"/>
    <property type="match status" value="1"/>
</dbReference>
<comment type="cofactor">
    <cofactor evidence="13">
        <name>iron-sulfur cluster</name>
        <dbReference type="ChEBI" id="CHEBI:30408"/>
    </cofactor>
</comment>
<reference evidence="17 18" key="1">
    <citation type="submission" date="2017-07" db="EMBL/GenBank/DDBJ databases">
        <title>Draft genome sequence of aerobic hyperthermophilic archaea, Pyrobaculum aerophilum YKB31 and YKB32.</title>
        <authorList>
            <person name="Mochizuki T."/>
            <person name="Berliner A.J."/>
            <person name="Yoshida-Takashima Y."/>
            <person name="Takaki Y."/>
            <person name="Nunoura T."/>
            <person name="Takai K."/>
        </authorList>
    </citation>
    <scope>NUCLEOTIDE SEQUENCE [LARGE SCALE GENOMIC DNA]</scope>
    <source>
        <strain evidence="15 18">YKB31</strain>
        <strain evidence="16 17">YKB32</strain>
    </source>
</reference>
<dbReference type="Proteomes" id="UP000257123">
    <property type="component" value="Unassembled WGS sequence"/>
</dbReference>
<evidence type="ECO:0000313" key="17">
    <source>
        <dbReference type="Proteomes" id="UP000256877"/>
    </source>
</evidence>
<organism evidence="15 18">
    <name type="scientific">Pyrobaculum aerophilum</name>
    <dbReference type="NCBI Taxonomy" id="13773"/>
    <lineage>
        <taxon>Archaea</taxon>
        <taxon>Thermoproteota</taxon>
        <taxon>Thermoprotei</taxon>
        <taxon>Thermoproteales</taxon>
        <taxon>Thermoproteaceae</taxon>
        <taxon>Pyrobaculum</taxon>
    </lineage>
</organism>
<comment type="cofactor">
    <cofactor evidence="1">
        <name>Mn(2+)</name>
        <dbReference type="ChEBI" id="CHEBI:29035"/>
    </cofactor>
</comment>
<evidence type="ECO:0000313" key="15">
    <source>
        <dbReference type="EMBL" id="RFA96901.1"/>
    </source>
</evidence>
<name>A0A371R0S5_9CREN</name>
<dbReference type="NCBIfam" id="TIGR00372">
    <property type="entry name" value="cas4"/>
    <property type="match status" value="1"/>
</dbReference>
<keyword evidence="6 13" id="KW-0479">Metal-binding</keyword>
<evidence type="ECO:0000259" key="14">
    <source>
        <dbReference type="Pfam" id="PF01930"/>
    </source>
</evidence>
<evidence type="ECO:0000256" key="12">
    <source>
        <dbReference type="ARBA" id="ARBA00023211"/>
    </source>
</evidence>
<dbReference type="PANTHER" id="PTHR36531:SF2">
    <property type="entry name" value="CRISPR-ASSOCIATED EXONUCLEASE CAS4"/>
    <property type="match status" value="1"/>
</dbReference>
<evidence type="ECO:0000256" key="7">
    <source>
        <dbReference type="ARBA" id="ARBA00022801"/>
    </source>
</evidence>
<evidence type="ECO:0000256" key="4">
    <source>
        <dbReference type="ARBA" id="ARBA00020049"/>
    </source>
</evidence>
<evidence type="ECO:0000256" key="11">
    <source>
        <dbReference type="ARBA" id="ARBA00023118"/>
    </source>
</evidence>
<dbReference type="InterPro" id="IPR022765">
    <property type="entry name" value="Dna2/Cas4_DUF83"/>
</dbReference>
<accession>A0A371R0S5</accession>
<feature type="domain" description="DUF83" evidence="14">
    <location>
        <begin position="57"/>
        <end position="211"/>
    </location>
</feature>
<comment type="caution">
    <text evidence="15">The sequence shown here is derived from an EMBL/GenBank/DDBJ whole genome shotgun (WGS) entry which is preliminary data.</text>
</comment>
<dbReference type="GO" id="GO:0046872">
    <property type="term" value="F:metal ion binding"/>
    <property type="evidence" value="ECO:0007669"/>
    <property type="project" value="UniProtKB-KW"/>
</dbReference>
<evidence type="ECO:0000256" key="13">
    <source>
        <dbReference type="RuleBase" id="RU365022"/>
    </source>
</evidence>
<dbReference type="CDD" id="cd09637">
    <property type="entry name" value="Cas4_I-A_I-B_I-C_I-D_II-B"/>
    <property type="match status" value="1"/>
</dbReference>
<keyword evidence="11 13" id="KW-0051">Antiviral defense</keyword>
<keyword evidence="10 13" id="KW-0411">Iron-sulfur</keyword>
<evidence type="ECO:0000256" key="2">
    <source>
        <dbReference type="ARBA" id="ARBA00009189"/>
    </source>
</evidence>
<comment type="similarity">
    <text evidence="2 13">Belongs to the CRISPR-associated exonuclease Cas4 family.</text>
</comment>
<keyword evidence="9 13" id="KW-0408">Iron</keyword>
<dbReference type="GO" id="GO:0004527">
    <property type="term" value="F:exonuclease activity"/>
    <property type="evidence" value="ECO:0007669"/>
    <property type="project" value="UniProtKB-KW"/>
</dbReference>
<sequence length="214" mass="25137">MELYLPRPLCTVVNCKDLEHLDVDTALGEMKKEQEVFRLLPDVYAYRYDFKRLSPSVINDYEYCPRLLWTQYKLGLKLFSIDSAVAIVKGRLLHERYERAVSVFDNVIAEYKIEIGDLVGVVDIVMRKGNEYIPVEIKTGLASREAHRRQLQIYIHMLKARYGYLVYRNRVEKVERDSKAVEMLYKIKSVLQMDKPPNVNCKSCPFKYICKNVL</sequence>
<evidence type="ECO:0000256" key="5">
    <source>
        <dbReference type="ARBA" id="ARBA00022722"/>
    </source>
</evidence>
<keyword evidence="7 13" id="KW-0378">Hydrolase</keyword>
<keyword evidence="5 13" id="KW-0540">Nuclease</keyword>
<dbReference type="EMBL" id="NMUE01000009">
    <property type="protein sequence ID" value="RFA96901.1"/>
    <property type="molecule type" value="Genomic_DNA"/>
</dbReference>
<evidence type="ECO:0000256" key="9">
    <source>
        <dbReference type="ARBA" id="ARBA00023004"/>
    </source>
</evidence>
<comment type="cofactor">
    <cofactor evidence="13">
        <name>Mg(2+)</name>
        <dbReference type="ChEBI" id="CHEBI:18420"/>
    </cofactor>
    <cofactor evidence="13">
        <name>Mn(2+)</name>
        <dbReference type="ChEBI" id="CHEBI:29035"/>
    </cofactor>
    <text evidence="13">Mg(2+) or Mn(2+) required for ssDNA cleavage activity.</text>
</comment>
<evidence type="ECO:0000256" key="8">
    <source>
        <dbReference type="ARBA" id="ARBA00022839"/>
    </source>
</evidence>
<keyword evidence="12 13" id="KW-0464">Manganese</keyword>
<dbReference type="InterPro" id="IPR051827">
    <property type="entry name" value="Cas4_exonuclease"/>
</dbReference>
<dbReference type="Gene3D" id="3.90.320.10">
    <property type="match status" value="1"/>
</dbReference>
<evidence type="ECO:0000313" key="18">
    <source>
        <dbReference type="Proteomes" id="UP000257123"/>
    </source>
</evidence>
<dbReference type="GO" id="GO:0051536">
    <property type="term" value="F:iron-sulfur cluster binding"/>
    <property type="evidence" value="ECO:0007669"/>
    <property type="project" value="UniProtKB-KW"/>
</dbReference>
<gene>
    <name evidence="15" type="primary">cas4</name>
    <name evidence="15" type="ORF">CGL51_04300</name>
    <name evidence="16" type="ORF">CGL52_07145</name>
</gene>
<dbReference type="RefSeq" id="WP_116420809.1">
    <property type="nucleotide sequence ID" value="NZ_NMUE01000009.1"/>
</dbReference>
<evidence type="ECO:0000256" key="10">
    <source>
        <dbReference type="ARBA" id="ARBA00023014"/>
    </source>
</evidence>
<proteinExistence type="inferred from homology"/>
<evidence type="ECO:0000256" key="1">
    <source>
        <dbReference type="ARBA" id="ARBA00001936"/>
    </source>
</evidence>
<keyword evidence="8 13" id="KW-0269">Exonuclease</keyword>
<dbReference type="InterPro" id="IPR013343">
    <property type="entry name" value="CRISPR-assoc_prot_Cas4"/>
</dbReference>
<comment type="function">
    <text evidence="13">CRISPR (clustered regularly interspaced short palindromic repeat) is an adaptive immune system that provides protection against mobile genetic elements (viruses, transposable elements and conjugative plasmids). CRISPR clusters contain sequences complementary to antecedent mobile elements and target invading nucleic acids. CRISPR clusters are transcribed and processed into CRISPR RNA (crRNA).</text>
</comment>
<dbReference type="OrthoDB" id="24369at2157"/>
<evidence type="ECO:0000256" key="3">
    <source>
        <dbReference type="ARBA" id="ARBA00012768"/>
    </source>
</evidence>
<dbReference type="AlphaFoldDB" id="A0A371R0S5"/>
<dbReference type="Proteomes" id="UP000256877">
    <property type="component" value="Unassembled WGS sequence"/>
</dbReference>